<dbReference type="Proteomes" id="UP001597601">
    <property type="component" value="Unassembled WGS sequence"/>
</dbReference>
<proteinExistence type="predicted"/>
<evidence type="ECO:0000313" key="2">
    <source>
        <dbReference type="Proteomes" id="UP001597601"/>
    </source>
</evidence>
<reference evidence="2" key="1">
    <citation type="journal article" date="2019" name="Int. J. Syst. Evol. Microbiol.">
        <title>The Global Catalogue of Microorganisms (GCM) 10K type strain sequencing project: providing services to taxonomists for standard genome sequencing and annotation.</title>
        <authorList>
            <consortium name="The Broad Institute Genomics Platform"/>
            <consortium name="The Broad Institute Genome Sequencing Center for Infectious Disease"/>
            <person name="Wu L."/>
            <person name="Ma J."/>
        </authorList>
    </citation>
    <scope>NUCLEOTIDE SEQUENCE [LARGE SCALE GENOMIC DNA]</scope>
    <source>
        <strain evidence="2">KCTC 52232</strain>
    </source>
</reference>
<dbReference type="RefSeq" id="WP_377123620.1">
    <property type="nucleotide sequence ID" value="NZ_JBHUON010000002.1"/>
</dbReference>
<protein>
    <submittedName>
        <fullName evidence="1">Uncharacterized protein</fullName>
    </submittedName>
</protein>
<name>A0ABW5XK62_9SPHI</name>
<dbReference type="EMBL" id="JBHUON010000002">
    <property type="protein sequence ID" value="MFD2863771.1"/>
    <property type="molecule type" value="Genomic_DNA"/>
</dbReference>
<keyword evidence="2" id="KW-1185">Reference proteome</keyword>
<sequence>MGGLVARYALKKMEAANENHQTRLFVSHDAPQQGANAAIGAQYMLNATANLYARTGPANLYTLLRVFSPSQPKYDQLLALTETPAAKQMLINRIDQSLNINNTIHNSWQTELTNLGYPANCRNIAISNGSECGLDQNLLPGYQLLTIQGRVNTNAVDFGGEVALGSIFANQPQVFTLNGLPGSSKFTGDFQVYAVAETGGNAVYRGKLTYTKKVFGLINVNHTITDRTNYAPGGMYPFDSFGGGKYDIPATIAGSPTLSVYIAPAVGFVPTTSALDISGSATNLAKADYRVSYVGANPPSSPKNTPFSNFITAYNGKPGTAGENEGHISLYRAQWRLACSRAKWQHAFCKLRSLVPNTTDKWFC</sequence>
<organism evidence="1 2">
    <name type="scientific">Mucilaginibacter antarcticus</name>
    <dbReference type="NCBI Taxonomy" id="1855725"/>
    <lineage>
        <taxon>Bacteria</taxon>
        <taxon>Pseudomonadati</taxon>
        <taxon>Bacteroidota</taxon>
        <taxon>Sphingobacteriia</taxon>
        <taxon>Sphingobacteriales</taxon>
        <taxon>Sphingobacteriaceae</taxon>
        <taxon>Mucilaginibacter</taxon>
    </lineage>
</organism>
<accession>A0ABW5XK62</accession>
<evidence type="ECO:0000313" key="1">
    <source>
        <dbReference type="EMBL" id="MFD2863771.1"/>
    </source>
</evidence>
<gene>
    <name evidence="1" type="ORF">ACFSYC_03635</name>
</gene>
<comment type="caution">
    <text evidence="1">The sequence shown here is derived from an EMBL/GenBank/DDBJ whole genome shotgun (WGS) entry which is preliminary data.</text>
</comment>